<comment type="subcellular location">
    <subcellularLocation>
        <location evidence="2">Cytoplasm</location>
    </subcellularLocation>
    <subcellularLocation>
        <location evidence="1">Nucleus</location>
    </subcellularLocation>
</comment>
<keyword evidence="4" id="KW-0963">Cytoplasm</keyword>
<evidence type="ECO:0000256" key="7">
    <source>
        <dbReference type="ARBA" id="ARBA00022691"/>
    </source>
</evidence>
<evidence type="ECO:0000256" key="1">
    <source>
        <dbReference type="ARBA" id="ARBA00004123"/>
    </source>
</evidence>
<dbReference type="GO" id="GO:0032259">
    <property type="term" value="P:methylation"/>
    <property type="evidence" value="ECO:0007669"/>
    <property type="project" value="UniProtKB-KW"/>
</dbReference>
<dbReference type="OrthoDB" id="1723750at2759"/>
<evidence type="ECO:0000313" key="12">
    <source>
        <dbReference type="RefSeq" id="XP_017037415.1"/>
    </source>
</evidence>
<accession>A0A6P4J956</accession>
<comment type="similarity">
    <text evidence="9">Belongs to the methyltransferase superfamily. METTL18 family.</text>
</comment>
<sequence>MFKFNFEVEPESPSDPEAVKSPFVDKQEGDTEESQATDIKVIEWYHAERVKPIDNLISILDFYELNAKEREVGKTKIRHLVAGFLLEDIKAQTHLDIKKAEENHSDLIAGVYEGGAKIWECTDDLLLYLSEKYEDNSFWKGKRVLDLGCGSGLLGIYAIKMGAQVDFQDYNKDVLEYITYPNILLNADESLSDDEKLEFLENQTCLYAGDWSHFSLLTKDLDKYDLILTSETIYNIDNQKKLLETFAGRLKPDGIVLVAAKSHYFGVGGGLEQFTHKIKMEKVFQTENVWQAEENLKRGILQLKFKES</sequence>
<evidence type="ECO:0000256" key="10">
    <source>
        <dbReference type="SAM" id="MobiDB-lite"/>
    </source>
</evidence>
<dbReference type="InterPro" id="IPR029063">
    <property type="entry name" value="SAM-dependent_MTases_sf"/>
</dbReference>
<organism evidence="11 12">
    <name type="scientific">Drosophila kikkawai</name>
    <name type="common">Fruit fly</name>
    <dbReference type="NCBI Taxonomy" id="30033"/>
    <lineage>
        <taxon>Eukaryota</taxon>
        <taxon>Metazoa</taxon>
        <taxon>Ecdysozoa</taxon>
        <taxon>Arthropoda</taxon>
        <taxon>Hexapoda</taxon>
        <taxon>Insecta</taxon>
        <taxon>Pterygota</taxon>
        <taxon>Neoptera</taxon>
        <taxon>Endopterygota</taxon>
        <taxon>Diptera</taxon>
        <taxon>Brachycera</taxon>
        <taxon>Muscomorpha</taxon>
        <taxon>Ephydroidea</taxon>
        <taxon>Drosophilidae</taxon>
        <taxon>Drosophila</taxon>
        <taxon>Sophophora</taxon>
    </lineage>
</organism>
<protein>
    <recommendedName>
        <fullName evidence="3">protein-histidine N-methyltransferase</fullName>
        <ecNumber evidence="3">2.1.1.85</ecNumber>
    </recommendedName>
</protein>
<dbReference type="AlphaFoldDB" id="A0A6P4J956"/>
<dbReference type="SUPFAM" id="SSF53335">
    <property type="entry name" value="S-adenosyl-L-methionine-dependent methyltransferases"/>
    <property type="match status" value="1"/>
</dbReference>
<dbReference type="Gene3D" id="3.40.50.150">
    <property type="entry name" value="Vaccinia Virus protein VP39"/>
    <property type="match status" value="1"/>
</dbReference>
<keyword evidence="5 12" id="KW-0489">Methyltransferase</keyword>
<dbReference type="Proteomes" id="UP001652661">
    <property type="component" value="Chromosome 2L"/>
</dbReference>
<evidence type="ECO:0000256" key="4">
    <source>
        <dbReference type="ARBA" id="ARBA00022490"/>
    </source>
</evidence>
<dbReference type="PANTHER" id="PTHR14614:SF39">
    <property type="entry name" value="HISTIDINE PROTEIN METHYLTRANSFERASE 1 HOMOLOG"/>
    <property type="match status" value="1"/>
</dbReference>
<keyword evidence="6" id="KW-0808">Transferase</keyword>
<dbReference type="RefSeq" id="XP_017037415.1">
    <property type="nucleotide sequence ID" value="XM_017181926.2"/>
</dbReference>
<dbReference type="Pfam" id="PF10294">
    <property type="entry name" value="Methyltransf_16"/>
    <property type="match status" value="1"/>
</dbReference>
<evidence type="ECO:0000256" key="5">
    <source>
        <dbReference type="ARBA" id="ARBA00022603"/>
    </source>
</evidence>
<evidence type="ECO:0000256" key="2">
    <source>
        <dbReference type="ARBA" id="ARBA00004496"/>
    </source>
</evidence>
<dbReference type="CDD" id="cd02440">
    <property type="entry name" value="AdoMet_MTases"/>
    <property type="match status" value="1"/>
</dbReference>
<dbReference type="EC" id="2.1.1.85" evidence="3"/>
<reference evidence="12" key="2">
    <citation type="submission" date="2025-08" db="UniProtKB">
        <authorList>
            <consortium name="RefSeq"/>
        </authorList>
    </citation>
    <scope>IDENTIFICATION</scope>
    <source>
        <strain evidence="12">14028-0561.14</strain>
        <tissue evidence="12">Whole fly</tissue>
    </source>
</reference>
<name>A0A6P4J956_DROKI</name>
<dbReference type="GO" id="GO:0005634">
    <property type="term" value="C:nucleus"/>
    <property type="evidence" value="ECO:0007669"/>
    <property type="project" value="UniProtKB-SubCell"/>
</dbReference>
<dbReference type="GeneID" id="108085356"/>
<proteinExistence type="inferred from homology"/>
<dbReference type="InterPro" id="IPR019410">
    <property type="entry name" value="Methyltransf_16"/>
</dbReference>
<reference evidence="11" key="1">
    <citation type="submission" date="2025-05" db="UniProtKB">
        <authorList>
            <consortium name="RefSeq"/>
        </authorList>
    </citation>
    <scope>NUCLEOTIDE SEQUENCE [LARGE SCALE GENOMIC DNA]</scope>
    <source>
        <strain evidence="11">14028-0561.14</strain>
    </source>
</reference>
<gene>
    <name evidence="12" type="primary">LOC108085356</name>
</gene>
<evidence type="ECO:0000256" key="3">
    <source>
        <dbReference type="ARBA" id="ARBA00012533"/>
    </source>
</evidence>
<keyword evidence="11" id="KW-1185">Reference proteome</keyword>
<feature type="region of interest" description="Disordered" evidence="10">
    <location>
        <begin position="1"/>
        <end position="35"/>
    </location>
</feature>
<dbReference type="OMA" id="FQSESVW"/>
<dbReference type="GO" id="GO:0005737">
    <property type="term" value="C:cytoplasm"/>
    <property type="evidence" value="ECO:0007669"/>
    <property type="project" value="UniProtKB-SubCell"/>
</dbReference>
<evidence type="ECO:0000313" key="11">
    <source>
        <dbReference type="Proteomes" id="UP001652661"/>
    </source>
</evidence>
<evidence type="ECO:0000256" key="6">
    <source>
        <dbReference type="ARBA" id="ARBA00022679"/>
    </source>
</evidence>
<keyword evidence="8" id="KW-0539">Nucleus</keyword>
<keyword evidence="7" id="KW-0949">S-adenosyl-L-methionine</keyword>
<dbReference type="PANTHER" id="PTHR14614">
    <property type="entry name" value="HEPATOCELLULAR CARCINOMA-ASSOCIATED ANTIGEN"/>
    <property type="match status" value="1"/>
</dbReference>
<evidence type="ECO:0000256" key="8">
    <source>
        <dbReference type="ARBA" id="ARBA00023242"/>
    </source>
</evidence>
<evidence type="ECO:0000256" key="9">
    <source>
        <dbReference type="ARBA" id="ARBA00038126"/>
    </source>
</evidence>
<dbReference type="GO" id="GO:0018064">
    <property type="term" value="F:protein-L-histidine N-tele-methyltransferase activity"/>
    <property type="evidence" value="ECO:0007669"/>
    <property type="project" value="UniProtKB-EC"/>
</dbReference>